<dbReference type="GO" id="GO:0005524">
    <property type="term" value="F:ATP binding"/>
    <property type="evidence" value="ECO:0007669"/>
    <property type="project" value="UniProtKB-KW"/>
</dbReference>
<dbReference type="InterPro" id="IPR042099">
    <property type="entry name" value="ANL_N_sf"/>
</dbReference>
<evidence type="ECO:0000313" key="4">
    <source>
        <dbReference type="EMBL" id="KXN74893.1"/>
    </source>
</evidence>
<dbReference type="PANTHER" id="PTHR43272">
    <property type="entry name" value="LONG-CHAIN-FATTY-ACID--COA LIGASE"/>
    <property type="match status" value="1"/>
</dbReference>
<keyword evidence="2" id="KW-0067">ATP-binding</keyword>
<keyword evidence="5" id="KW-1185">Reference proteome</keyword>
<dbReference type="GO" id="GO:0005783">
    <property type="term" value="C:endoplasmic reticulum"/>
    <property type="evidence" value="ECO:0007669"/>
    <property type="project" value="TreeGrafter"/>
</dbReference>
<keyword evidence="1" id="KW-0547">Nucleotide-binding</keyword>
<dbReference type="AlphaFoldDB" id="A0A137PIS0"/>
<evidence type="ECO:0000313" key="5">
    <source>
        <dbReference type="Proteomes" id="UP000070444"/>
    </source>
</evidence>
<evidence type="ECO:0000256" key="2">
    <source>
        <dbReference type="ARBA" id="ARBA00022840"/>
    </source>
</evidence>
<dbReference type="InterPro" id="IPR020845">
    <property type="entry name" value="AMP-binding_CS"/>
</dbReference>
<dbReference type="InterPro" id="IPR000873">
    <property type="entry name" value="AMP-dep_synth/lig_dom"/>
</dbReference>
<dbReference type="GO" id="GO:0004467">
    <property type="term" value="F:long-chain fatty acid-CoA ligase activity"/>
    <property type="evidence" value="ECO:0007669"/>
    <property type="project" value="TreeGrafter"/>
</dbReference>
<dbReference type="STRING" id="796925.A0A137PIS0"/>
<dbReference type="GO" id="GO:0016020">
    <property type="term" value="C:membrane"/>
    <property type="evidence" value="ECO:0007669"/>
    <property type="project" value="TreeGrafter"/>
</dbReference>
<evidence type="ECO:0000256" key="1">
    <source>
        <dbReference type="ARBA" id="ARBA00022741"/>
    </source>
</evidence>
<gene>
    <name evidence="4" type="ORF">CONCODRAFT_167141</name>
</gene>
<dbReference type="PANTHER" id="PTHR43272:SF33">
    <property type="entry name" value="AMP-BINDING DOMAIN-CONTAINING PROTEIN-RELATED"/>
    <property type="match status" value="1"/>
</dbReference>
<dbReference type="EMBL" id="KQ964419">
    <property type="protein sequence ID" value="KXN74893.1"/>
    <property type="molecule type" value="Genomic_DNA"/>
</dbReference>
<reference evidence="4 5" key="1">
    <citation type="journal article" date="2015" name="Genome Biol. Evol.">
        <title>Phylogenomic analyses indicate that early fungi evolved digesting cell walls of algal ancestors of land plants.</title>
        <authorList>
            <person name="Chang Y."/>
            <person name="Wang S."/>
            <person name="Sekimoto S."/>
            <person name="Aerts A.L."/>
            <person name="Choi C."/>
            <person name="Clum A."/>
            <person name="LaButti K.M."/>
            <person name="Lindquist E.A."/>
            <person name="Yee Ngan C."/>
            <person name="Ohm R.A."/>
            <person name="Salamov A.A."/>
            <person name="Grigoriev I.V."/>
            <person name="Spatafora J.W."/>
            <person name="Berbee M.L."/>
        </authorList>
    </citation>
    <scope>NUCLEOTIDE SEQUENCE [LARGE SCALE GENOMIC DNA]</scope>
    <source>
        <strain evidence="4 5">NRRL 28638</strain>
    </source>
</reference>
<dbReference type="OMA" id="HREMHEE"/>
<dbReference type="Gene3D" id="3.40.50.12780">
    <property type="entry name" value="N-terminal domain of ligase-like"/>
    <property type="match status" value="1"/>
</dbReference>
<dbReference type="Proteomes" id="UP000070444">
    <property type="component" value="Unassembled WGS sequence"/>
</dbReference>
<dbReference type="SUPFAM" id="SSF56801">
    <property type="entry name" value="Acetyl-CoA synthetase-like"/>
    <property type="match status" value="1"/>
</dbReference>
<dbReference type="PROSITE" id="PS00455">
    <property type="entry name" value="AMP_BINDING"/>
    <property type="match status" value="1"/>
</dbReference>
<feature type="domain" description="AMP-dependent synthetase/ligase" evidence="3">
    <location>
        <begin position="70"/>
        <end position="467"/>
    </location>
</feature>
<dbReference type="OrthoDB" id="1700726at2759"/>
<sequence>MSGVPIGKAKYPDETSVYRNIDNVEELSKLPEDEPCTVYELIQTAFEKFKDEYYLGSIIKDKSTGQPGDQVKWRTFGEVKDYVDKLANGLWHLIGKDTNSSSENKQSTVAFYGPNSFELWTGDLACSYHKLISVGIFDTYGEDTAIEVLNNCEASIIFTTSHKLPFILANHNKLKFLKVVVCVDGLLANDTQNSSSAILRKWAKSTNNINLLSYEELLKLGTDHTYPLHKPSGEDIAAICYTSGTSGTPKGAMQTHLNFISSTYYSSLILRNFDERLITFSYLPLAHTYERVLQYQLLWCGAQVGFYSGDITRFLRDIQIIKPVILPSVPRLLNRLKDTITENYSKSSNEDTATLFKLGLEAKLSLLKEEGICVHEDWDKLIFNKISQFLGGSIQIIITGSAPLSEETKDFFKVCLGCIVIEGYGATETSANVTSNPASSNTPNQVGAPNGCNEIKLKSVPEMNYLRRDSC</sequence>
<accession>A0A137PIS0</accession>
<dbReference type="Pfam" id="PF00501">
    <property type="entry name" value="AMP-binding"/>
    <property type="match status" value="1"/>
</dbReference>
<organism evidence="4 5">
    <name type="scientific">Conidiobolus coronatus (strain ATCC 28846 / CBS 209.66 / NRRL 28638)</name>
    <name type="common">Delacroixia coronata</name>
    <dbReference type="NCBI Taxonomy" id="796925"/>
    <lineage>
        <taxon>Eukaryota</taxon>
        <taxon>Fungi</taxon>
        <taxon>Fungi incertae sedis</taxon>
        <taxon>Zoopagomycota</taxon>
        <taxon>Entomophthoromycotina</taxon>
        <taxon>Entomophthoromycetes</taxon>
        <taxon>Entomophthorales</taxon>
        <taxon>Ancylistaceae</taxon>
        <taxon>Conidiobolus</taxon>
    </lineage>
</organism>
<name>A0A137PIS0_CONC2</name>
<evidence type="ECO:0000259" key="3">
    <source>
        <dbReference type="Pfam" id="PF00501"/>
    </source>
</evidence>
<protein>
    <submittedName>
        <fullName evidence="4">Acetyl-CoA synthetase-like protein</fullName>
    </submittedName>
</protein>
<proteinExistence type="predicted"/>